<evidence type="ECO:0000313" key="11">
    <source>
        <dbReference type="Proteomes" id="UP000007648"/>
    </source>
</evidence>
<dbReference type="GO" id="GO:0005811">
    <property type="term" value="C:lipid droplet"/>
    <property type="evidence" value="ECO:0007669"/>
    <property type="project" value="UniProtKB-SubCell"/>
</dbReference>
<evidence type="ECO:0000256" key="9">
    <source>
        <dbReference type="SAM" id="MobiDB-lite"/>
    </source>
</evidence>
<dbReference type="SUPFAM" id="SSF53474">
    <property type="entry name" value="alpha/beta-Hydrolases"/>
    <property type="match status" value="1"/>
</dbReference>
<reference evidence="10" key="3">
    <citation type="submission" date="2025-09" db="UniProtKB">
        <authorList>
            <consortium name="Ensembl"/>
        </authorList>
    </citation>
    <scope>IDENTIFICATION</scope>
</reference>
<evidence type="ECO:0000256" key="5">
    <source>
        <dbReference type="ARBA" id="ARBA00022801"/>
    </source>
</evidence>
<feature type="compositionally biased region" description="Low complexity" evidence="9">
    <location>
        <begin position="203"/>
        <end position="215"/>
    </location>
</feature>
<evidence type="ECO:0000256" key="8">
    <source>
        <dbReference type="ARBA" id="ARBA00049527"/>
    </source>
</evidence>
<evidence type="ECO:0000256" key="6">
    <source>
        <dbReference type="ARBA" id="ARBA00031924"/>
    </source>
</evidence>
<dbReference type="EC" id="3.1.1.13" evidence="7"/>
<dbReference type="InParanoid" id="G3VXC6"/>
<dbReference type="InterPro" id="IPR029058">
    <property type="entry name" value="AB_hydrolase_fold"/>
</dbReference>
<comment type="similarity">
    <text evidence="2">Belongs to the AB hydrolase superfamily. LDAH family.</text>
</comment>
<feature type="compositionally biased region" description="Basic and acidic residues" evidence="9">
    <location>
        <begin position="103"/>
        <end position="118"/>
    </location>
</feature>
<dbReference type="Pfam" id="PF10230">
    <property type="entry name" value="LIDHydrolase"/>
    <property type="match status" value="1"/>
</dbReference>
<dbReference type="STRING" id="9305.ENSSHAP00000007831"/>
<feature type="region of interest" description="Disordered" evidence="9">
    <location>
        <begin position="99"/>
        <end position="120"/>
    </location>
</feature>
<dbReference type="GO" id="GO:0004771">
    <property type="term" value="F:sterol ester esterase activity"/>
    <property type="evidence" value="ECO:0007669"/>
    <property type="project" value="UniProtKB-EC"/>
</dbReference>
<dbReference type="Gene3D" id="3.40.50.1820">
    <property type="entry name" value="alpha/beta hydrolase"/>
    <property type="match status" value="1"/>
</dbReference>
<evidence type="ECO:0000256" key="2">
    <source>
        <dbReference type="ARBA" id="ARBA00008300"/>
    </source>
</evidence>
<reference evidence="10" key="2">
    <citation type="submission" date="2025-08" db="UniProtKB">
        <authorList>
            <consortium name="Ensembl"/>
        </authorList>
    </citation>
    <scope>IDENTIFICATION</scope>
</reference>
<dbReference type="GO" id="GO:0019915">
    <property type="term" value="P:lipid storage"/>
    <property type="evidence" value="ECO:0007669"/>
    <property type="project" value="InterPro"/>
</dbReference>
<accession>G3VXC6</accession>
<keyword evidence="4" id="KW-0551">Lipid droplet</keyword>
<proteinExistence type="inferred from homology"/>
<keyword evidence="5" id="KW-0378">Hydrolase</keyword>
<evidence type="ECO:0000256" key="4">
    <source>
        <dbReference type="ARBA" id="ARBA00022677"/>
    </source>
</evidence>
<name>G3VXC6_SARHA</name>
<dbReference type="eggNOG" id="KOG3975">
    <property type="taxonomic scope" value="Eukaryota"/>
</dbReference>
<protein>
    <recommendedName>
        <fullName evidence="3">Lipid droplet-associated hydrolase</fullName>
        <ecNumber evidence="7">3.1.1.13</ecNumber>
    </recommendedName>
    <alternativeName>
        <fullName evidence="6">Lipid droplet-associated serine hydrolase</fullName>
    </alternativeName>
</protein>
<dbReference type="HOGENOM" id="CLU_018394_2_1_1"/>
<dbReference type="PANTHER" id="PTHR13390">
    <property type="entry name" value="LIPASE"/>
    <property type="match status" value="1"/>
</dbReference>
<evidence type="ECO:0000313" key="10">
    <source>
        <dbReference type="Ensembl" id="ENSSHAP00000007831.2"/>
    </source>
</evidence>
<sequence>MDGVAGGAPEMEEPPKEDVPLHDEFLLCGGIVTHVLKCGPWSDLFNTEDPKAPKLLILIIPGNPGIPAFYAEFLKALYLSLEKRYPVWAISHAGHISAPSGARVREESPEDPSSKTPDDAFGLEGQVEHKLAFLRKCVPSSLRLVIISHSVGSYILLEMMKRGPQLPVGSTPRGRDAPGWPVSEGPWALCLGKGGGPRPPAPGVGRAACGGSELG</sequence>
<comment type="subcellular location">
    <subcellularLocation>
        <location evidence="1">Lipid droplet</location>
    </subcellularLocation>
</comment>
<reference evidence="10 11" key="1">
    <citation type="journal article" date="2011" name="Proc. Natl. Acad. Sci. U.S.A.">
        <title>Genetic diversity and population structure of the endangered marsupial Sarcophilus harrisii (Tasmanian devil).</title>
        <authorList>
            <person name="Miller W."/>
            <person name="Hayes V.M."/>
            <person name="Ratan A."/>
            <person name="Petersen D.C."/>
            <person name="Wittekindt N.E."/>
            <person name="Miller J."/>
            <person name="Walenz B."/>
            <person name="Knight J."/>
            <person name="Qi J."/>
            <person name="Zhao F."/>
            <person name="Wang Q."/>
            <person name="Bedoya-Reina O.C."/>
            <person name="Katiyar N."/>
            <person name="Tomsho L.P."/>
            <person name="Kasson L.M."/>
            <person name="Hardie R.A."/>
            <person name="Woodbridge P."/>
            <person name="Tindall E.A."/>
            <person name="Bertelsen M.F."/>
            <person name="Dixon D."/>
            <person name="Pyecroft S."/>
            <person name="Helgen K.M."/>
            <person name="Lesk A.M."/>
            <person name="Pringle T.H."/>
            <person name="Patterson N."/>
            <person name="Zhang Y."/>
            <person name="Kreiss A."/>
            <person name="Woods G.M."/>
            <person name="Jones M.E."/>
            <person name="Schuster S.C."/>
        </authorList>
    </citation>
    <scope>NUCLEOTIDE SEQUENCE [LARGE SCALE GENOMIC DNA]</scope>
</reference>
<dbReference type="GeneTree" id="ENSGT00390000009688"/>
<organism evidence="10 11">
    <name type="scientific">Sarcophilus harrisii</name>
    <name type="common">Tasmanian devil</name>
    <name type="synonym">Sarcophilus laniarius</name>
    <dbReference type="NCBI Taxonomy" id="9305"/>
    <lineage>
        <taxon>Eukaryota</taxon>
        <taxon>Metazoa</taxon>
        <taxon>Chordata</taxon>
        <taxon>Craniata</taxon>
        <taxon>Vertebrata</taxon>
        <taxon>Euteleostomi</taxon>
        <taxon>Mammalia</taxon>
        <taxon>Metatheria</taxon>
        <taxon>Dasyuromorphia</taxon>
        <taxon>Dasyuridae</taxon>
        <taxon>Sarcophilus</taxon>
    </lineage>
</organism>
<evidence type="ECO:0000256" key="7">
    <source>
        <dbReference type="ARBA" id="ARBA00039150"/>
    </source>
</evidence>
<comment type="catalytic activity">
    <reaction evidence="8">
        <text>a cholesterol ester + H2O = cholesterol + a fatty acid + H(+)</text>
        <dbReference type="Rhea" id="RHEA:36403"/>
        <dbReference type="ChEBI" id="CHEBI:15377"/>
        <dbReference type="ChEBI" id="CHEBI:15378"/>
        <dbReference type="ChEBI" id="CHEBI:16113"/>
        <dbReference type="ChEBI" id="CHEBI:17002"/>
        <dbReference type="ChEBI" id="CHEBI:28868"/>
        <dbReference type="EC" id="3.1.1.13"/>
    </reaction>
    <physiologicalReaction direction="left-to-right" evidence="8">
        <dbReference type="Rhea" id="RHEA:36404"/>
    </physiologicalReaction>
</comment>
<dbReference type="InterPro" id="IPR019363">
    <property type="entry name" value="LDAH"/>
</dbReference>
<dbReference type="Ensembl" id="ENSSHAT00000007894.2">
    <property type="protein sequence ID" value="ENSSHAP00000007831.2"/>
    <property type="gene ID" value="ENSSHAG00000006797.2"/>
</dbReference>
<keyword evidence="11" id="KW-1185">Reference proteome</keyword>
<dbReference type="Proteomes" id="UP000007648">
    <property type="component" value="Unassembled WGS sequence"/>
</dbReference>
<evidence type="ECO:0000256" key="3">
    <source>
        <dbReference type="ARBA" id="ARBA00019242"/>
    </source>
</evidence>
<feature type="region of interest" description="Disordered" evidence="9">
    <location>
        <begin position="196"/>
        <end position="215"/>
    </location>
</feature>
<dbReference type="PANTHER" id="PTHR13390:SF0">
    <property type="entry name" value="LIPID DROPLET-ASSOCIATED HYDROLASE"/>
    <property type="match status" value="1"/>
</dbReference>
<evidence type="ECO:0000256" key="1">
    <source>
        <dbReference type="ARBA" id="ARBA00004502"/>
    </source>
</evidence>
<dbReference type="AlphaFoldDB" id="G3VXC6"/>